<dbReference type="PANTHER" id="PTHR46238">
    <property type="entry name" value="REVERSE TRANSCRIPTASE DOMAIN-CONTAINING PROTEIN"/>
    <property type="match status" value="1"/>
</dbReference>
<dbReference type="SUPFAM" id="SSF56219">
    <property type="entry name" value="DNase I-like"/>
    <property type="match status" value="1"/>
</dbReference>
<dbReference type="WBParaSite" id="SSLN_0001131301-mRNA-1">
    <property type="protein sequence ID" value="SSLN_0001131301-mRNA-1"/>
    <property type="gene ID" value="SSLN_0001131301"/>
</dbReference>
<organism evidence="2">
    <name type="scientific">Schistocephalus solidus</name>
    <name type="common">Tapeworm</name>
    <dbReference type="NCBI Taxonomy" id="70667"/>
    <lineage>
        <taxon>Eukaryota</taxon>
        <taxon>Metazoa</taxon>
        <taxon>Spiralia</taxon>
        <taxon>Lophotrochozoa</taxon>
        <taxon>Platyhelminthes</taxon>
        <taxon>Cestoda</taxon>
        <taxon>Eucestoda</taxon>
        <taxon>Diphyllobothriidea</taxon>
        <taxon>Diphyllobothriidae</taxon>
        <taxon>Schistocephalus</taxon>
    </lineage>
</organism>
<feature type="compositionally biased region" description="Basic and acidic residues" evidence="1">
    <location>
        <begin position="416"/>
        <end position="425"/>
    </location>
</feature>
<feature type="region of interest" description="Disordered" evidence="1">
    <location>
        <begin position="388"/>
        <end position="427"/>
    </location>
</feature>
<dbReference type="Gene3D" id="3.60.10.10">
    <property type="entry name" value="Endonuclease/exonuclease/phosphatase"/>
    <property type="match status" value="1"/>
</dbReference>
<dbReference type="InterPro" id="IPR036691">
    <property type="entry name" value="Endo/exonu/phosph_ase_sf"/>
</dbReference>
<dbReference type="PANTHER" id="PTHR46238:SF8">
    <property type="entry name" value="ENDONUCLEASE_EXONUCLEASE_PHOSPHATASE DOMAIN-CONTAINING PROTEIN"/>
    <property type="match status" value="1"/>
</dbReference>
<feature type="region of interest" description="Disordered" evidence="1">
    <location>
        <begin position="1"/>
        <end position="20"/>
    </location>
</feature>
<proteinExistence type="predicted"/>
<protein>
    <submittedName>
        <fullName evidence="2">Endo/exonuclease/phosphatase domain-containing protein</fullName>
    </submittedName>
</protein>
<accession>A0A183T342</accession>
<name>A0A183T342_SCHSO</name>
<reference evidence="2" key="1">
    <citation type="submission" date="2016-06" db="UniProtKB">
        <authorList>
            <consortium name="WormBaseParasite"/>
        </authorList>
    </citation>
    <scope>IDENTIFICATION</scope>
</reference>
<feature type="compositionally biased region" description="Polar residues" evidence="1">
    <location>
        <begin position="441"/>
        <end position="454"/>
    </location>
</feature>
<evidence type="ECO:0000256" key="1">
    <source>
        <dbReference type="SAM" id="MobiDB-lite"/>
    </source>
</evidence>
<sequence length="490" mass="55035">LVLPSGHTPGNRHDRRAKPAHSPLPSYFCPSLYCRPSFLLYFALTSSHLLLSSPFPPPPRSKKSYGEGDMQSQSACGPDATFISTQIRIYRASVRSVLLYGSECWVTRIEDERKLEAFDHHCLKIILRVKYTDFVSNETVRNRCETIARTSKAIQERLRWFGHVLRRPPYQFSVTALEPTALPNWRRQRGCQLKTWLDTVRQDMEVVLGPSVFGVRRWRREWIEMSRVSWKWVSAGCTFGSGCPKAELRNAGVTFVIRHDIVGRLPCLPQAINDRLTTLSLPLRGPTSATTISAYAFPMTSTDETKNKLYENLHILLASVPKTDKLVVLGDFNARVATDHAAWQGVLGPHGLSGCNDNGLLLLRTCAEHHLLLTNTLFLSKMRLRLQPQRRAQGKRPPALRAESPRYSPEQQTEDVQGHLLDDTPVRSGDLDILLEPSQEAASALSQMPQQNTEAEMARQDPGHERPGADRNPQHPCHAAASVCNGAATW</sequence>
<feature type="region of interest" description="Disordered" evidence="1">
    <location>
        <begin position="441"/>
        <end position="477"/>
    </location>
</feature>
<feature type="compositionally biased region" description="Basic and acidic residues" evidence="1">
    <location>
        <begin position="456"/>
        <end position="473"/>
    </location>
</feature>
<dbReference type="AlphaFoldDB" id="A0A183T342"/>
<evidence type="ECO:0000313" key="2">
    <source>
        <dbReference type="WBParaSite" id="SSLN_0001131301-mRNA-1"/>
    </source>
</evidence>